<comment type="caution">
    <text evidence="3">The sequence shown here is derived from an EMBL/GenBank/DDBJ whole genome shotgun (WGS) entry which is preliminary data.</text>
</comment>
<feature type="transmembrane region" description="Helical" evidence="1">
    <location>
        <begin position="227"/>
        <end position="255"/>
    </location>
</feature>
<protein>
    <recommendedName>
        <fullName evidence="2">DUF7847 domain-containing protein</fullName>
    </recommendedName>
</protein>
<dbReference type="RefSeq" id="WP_379694775.1">
    <property type="nucleotide sequence ID" value="NZ_JBHSXH010000011.1"/>
</dbReference>
<evidence type="ECO:0000256" key="1">
    <source>
        <dbReference type="SAM" id="Phobius"/>
    </source>
</evidence>
<feature type="transmembrane region" description="Helical" evidence="1">
    <location>
        <begin position="92"/>
        <end position="122"/>
    </location>
</feature>
<dbReference type="InterPro" id="IPR057169">
    <property type="entry name" value="DUF7847"/>
</dbReference>
<feature type="transmembrane region" description="Helical" evidence="1">
    <location>
        <begin position="128"/>
        <end position="154"/>
    </location>
</feature>
<feature type="domain" description="DUF7847" evidence="2">
    <location>
        <begin position="1"/>
        <end position="256"/>
    </location>
</feature>
<name>A0ABD5U1J8_9EURY</name>
<gene>
    <name evidence="3" type="ORF">ACFQEV_08370</name>
</gene>
<dbReference type="Pfam" id="PF25231">
    <property type="entry name" value="DUF7847"/>
    <property type="match status" value="1"/>
</dbReference>
<keyword evidence="1" id="KW-0812">Transmembrane</keyword>
<feature type="transmembrane region" description="Helical" evidence="1">
    <location>
        <begin position="183"/>
        <end position="207"/>
    </location>
</feature>
<keyword evidence="1" id="KW-1133">Transmembrane helix</keyword>
<evidence type="ECO:0000313" key="3">
    <source>
        <dbReference type="EMBL" id="MFC6825004.1"/>
    </source>
</evidence>
<keyword evidence="1" id="KW-0472">Membrane</keyword>
<evidence type="ECO:0000259" key="2">
    <source>
        <dbReference type="Pfam" id="PF25231"/>
    </source>
</evidence>
<sequence>MAVLQAFRRSPGALVRSPALLVPAFVLFLFQVPQLVLQSTSPLLASVVSLGASLLLLLAIPFFQGGMVGMADEALDGRSSLSAFLAHGKANYVQILVAYLLVVVVNFVLGAVLVAVGFGALLSGAFHLGTLALVTLGIVAAVLVIIYLLLAFFIQFYAQAIVLEGYSAVDGLKRSYSVVRSNLGATFGYMVLAFVISVVLGLSYGGLSLLTTPEAAAEFGLPVLSTGGLVGVGLVMTLVGSVVSAFLLVYSVAFYRLVTR</sequence>
<feature type="transmembrane region" description="Helical" evidence="1">
    <location>
        <begin position="48"/>
        <end position="71"/>
    </location>
</feature>
<dbReference type="AlphaFoldDB" id="A0ABD5U1J8"/>
<keyword evidence="4" id="KW-1185">Reference proteome</keyword>
<dbReference type="EMBL" id="JBHSXH010000011">
    <property type="protein sequence ID" value="MFC6825004.1"/>
    <property type="molecule type" value="Genomic_DNA"/>
</dbReference>
<organism evidence="3 4">
    <name type="scientific">Halopelagius fulvigenes</name>
    <dbReference type="NCBI Taxonomy" id="1198324"/>
    <lineage>
        <taxon>Archaea</taxon>
        <taxon>Methanobacteriati</taxon>
        <taxon>Methanobacteriota</taxon>
        <taxon>Stenosarchaea group</taxon>
        <taxon>Halobacteria</taxon>
        <taxon>Halobacteriales</taxon>
        <taxon>Haloferacaceae</taxon>
    </lineage>
</organism>
<reference evidence="3 4" key="1">
    <citation type="journal article" date="2019" name="Int. J. Syst. Evol. Microbiol.">
        <title>The Global Catalogue of Microorganisms (GCM) 10K type strain sequencing project: providing services to taxonomists for standard genome sequencing and annotation.</title>
        <authorList>
            <consortium name="The Broad Institute Genomics Platform"/>
            <consortium name="The Broad Institute Genome Sequencing Center for Infectious Disease"/>
            <person name="Wu L."/>
            <person name="Ma J."/>
        </authorList>
    </citation>
    <scope>NUCLEOTIDE SEQUENCE [LARGE SCALE GENOMIC DNA]</scope>
    <source>
        <strain evidence="3 4">YIM 94188</strain>
    </source>
</reference>
<proteinExistence type="predicted"/>
<dbReference type="Proteomes" id="UP001596408">
    <property type="component" value="Unassembled WGS sequence"/>
</dbReference>
<accession>A0ABD5U1J8</accession>
<evidence type="ECO:0000313" key="4">
    <source>
        <dbReference type="Proteomes" id="UP001596408"/>
    </source>
</evidence>